<comment type="caution">
    <text evidence="2">The sequence shown here is derived from an EMBL/GenBank/DDBJ whole genome shotgun (WGS) entry which is preliminary data.</text>
</comment>
<dbReference type="RefSeq" id="WP_189780520.1">
    <property type="nucleotide sequence ID" value="NZ_BNAT01000001.1"/>
</dbReference>
<accession>A0A919GBB8</accession>
<dbReference type="Proteomes" id="UP000603227">
    <property type="component" value="Unassembled WGS sequence"/>
</dbReference>
<feature type="compositionally biased region" description="Basic and acidic residues" evidence="1">
    <location>
        <begin position="153"/>
        <end position="173"/>
    </location>
</feature>
<organism evidence="2 3">
    <name type="scientific">Streptomyces capitiformicae</name>
    <dbReference type="NCBI Taxonomy" id="2014920"/>
    <lineage>
        <taxon>Bacteria</taxon>
        <taxon>Bacillati</taxon>
        <taxon>Actinomycetota</taxon>
        <taxon>Actinomycetes</taxon>
        <taxon>Kitasatosporales</taxon>
        <taxon>Streptomycetaceae</taxon>
        <taxon>Streptomyces</taxon>
    </lineage>
</organism>
<reference evidence="2" key="2">
    <citation type="submission" date="2020-09" db="EMBL/GenBank/DDBJ databases">
        <authorList>
            <person name="Sun Q."/>
            <person name="Zhou Y."/>
        </authorList>
    </citation>
    <scope>NUCLEOTIDE SEQUENCE</scope>
    <source>
        <strain evidence="2">CGMCC 4.7403</strain>
    </source>
</reference>
<dbReference type="AlphaFoldDB" id="A0A919GBB8"/>
<name>A0A919GBB8_9ACTN</name>
<reference evidence="2" key="1">
    <citation type="journal article" date="2014" name="Int. J. Syst. Evol. Microbiol.">
        <title>Complete genome sequence of Corynebacterium casei LMG S-19264T (=DSM 44701T), isolated from a smear-ripened cheese.</title>
        <authorList>
            <consortium name="US DOE Joint Genome Institute (JGI-PGF)"/>
            <person name="Walter F."/>
            <person name="Albersmeier A."/>
            <person name="Kalinowski J."/>
            <person name="Ruckert C."/>
        </authorList>
    </citation>
    <scope>NUCLEOTIDE SEQUENCE</scope>
    <source>
        <strain evidence="2">CGMCC 4.7403</strain>
    </source>
</reference>
<sequence>MLASLDRLQTVLQGSNGLVVNLWNRNLWTVDHTDWWPCWEEDFSDMIAALLRQDIGGNRVVINREVQVDRSGFPGRRTDIQIQATAPPTSSNDGTLTVVIECKGCWHRDLSTALADQLVRDYLRTPGTAGIYLIGYFDCDRWNREMRRKRHHTSGDHTIRDLQHGQDGRAHPG</sequence>
<protein>
    <submittedName>
        <fullName evidence="2">Uncharacterized protein</fullName>
    </submittedName>
</protein>
<evidence type="ECO:0000313" key="3">
    <source>
        <dbReference type="Proteomes" id="UP000603227"/>
    </source>
</evidence>
<proteinExistence type="predicted"/>
<keyword evidence="3" id="KW-1185">Reference proteome</keyword>
<dbReference type="EMBL" id="BNAT01000001">
    <property type="protein sequence ID" value="GHH81381.1"/>
    <property type="molecule type" value="Genomic_DNA"/>
</dbReference>
<feature type="region of interest" description="Disordered" evidence="1">
    <location>
        <begin position="150"/>
        <end position="173"/>
    </location>
</feature>
<evidence type="ECO:0000256" key="1">
    <source>
        <dbReference type="SAM" id="MobiDB-lite"/>
    </source>
</evidence>
<gene>
    <name evidence="2" type="ORF">GCM10017771_03150</name>
</gene>
<evidence type="ECO:0000313" key="2">
    <source>
        <dbReference type="EMBL" id="GHH81381.1"/>
    </source>
</evidence>